<dbReference type="GO" id="GO:0016020">
    <property type="term" value="C:membrane"/>
    <property type="evidence" value="ECO:0007669"/>
    <property type="project" value="UniProtKB-SubCell"/>
</dbReference>
<dbReference type="GO" id="GO:0032259">
    <property type="term" value="P:methylation"/>
    <property type="evidence" value="ECO:0007669"/>
    <property type="project" value="UniProtKB-KW"/>
</dbReference>
<gene>
    <name evidence="5" type="ORF">CISIN_1g036042mg</name>
</gene>
<evidence type="ECO:0000256" key="4">
    <source>
        <dbReference type="RuleBase" id="RU366043"/>
    </source>
</evidence>
<sequence length="121" mass="13552">MVPDIAFGHSTRVVFDVDCGVANFEPVYGDGKIRVEQWKELVKKEGYIAMWRKPVNNTCYASHGAGVQPPICDSDDDPENVCYVGARACITEVQNCQRMIMDLIIQHGLHAFMIHLTGLRV</sequence>
<keyword evidence="6" id="KW-1185">Reference proteome</keyword>
<comment type="subcellular location">
    <subcellularLocation>
        <location evidence="4">Membrane</location>
        <topology evidence="4">Single-pass type II membrane protein</topology>
    </subcellularLocation>
</comment>
<dbReference type="STRING" id="2711.A0A067GP33"/>
<dbReference type="PANTHER" id="PTHR10108:SF1144">
    <property type="entry name" value="METHYLTRANSFERASE PMT10-RELATED"/>
    <property type="match status" value="1"/>
</dbReference>
<dbReference type="Pfam" id="PF03141">
    <property type="entry name" value="Methyltransf_29"/>
    <property type="match status" value="1"/>
</dbReference>
<keyword evidence="4" id="KW-0812">Transmembrane</keyword>
<keyword evidence="4" id="KW-0735">Signal-anchor</keyword>
<dbReference type="EC" id="2.1.1.-" evidence="4"/>
<proteinExistence type="inferred from homology"/>
<accession>A0A067GP33</accession>
<dbReference type="AlphaFoldDB" id="A0A067GP33"/>
<evidence type="ECO:0000256" key="1">
    <source>
        <dbReference type="ARBA" id="ARBA00022603"/>
    </source>
</evidence>
<keyword evidence="3 4" id="KW-0325">Glycoprotein</keyword>
<name>A0A067GP33_CITSI</name>
<evidence type="ECO:0000256" key="3">
    <source>
        <dbReference type="ARBA" id="ARBA00023180"/>
    </source>
</evidence>
<keyword evidence="2 4" id="KW-0808">Transferase</keyword>
<keyword evidence="1 4" id="KW-0489">Methyltransferase</keyword>
<evidence type="ECO:0000313" key="6">
    <source>
        <dbReference type="Proteomes" id="UP000027120"/>
    </source>
</evidence>
<dbReference type="InterPro" id="IPR004159">
    <property type="entry name" value="Put_SAM_MeTrfase"/>
</dbReference>
<dbReference type="EMBL" id="KK784876">
    <property type="protein sequence ID" value="KDO80450.1"/>
    <property type="molecule type" value="Genomic_DNA"/>
</dbReference>
<evidence type="ECO:0000256" key="2">
    <source>
        <dbReference type="ARBA" id="ARBA00022679"/>
    </source>
</evidence>
<dbReference type="GO" id="GO:0008168">
    <property type="term" value="F:methyltransferase activity"/>
    <property type="evidence" value="ECO:0007669"/>
    <property type="project" value="UniProtKB-UniRule"/>
</dbReference>
<dbReference type="Proteomes" id="UP000027120">
    <property type="component" value="Unassembled WGS sequence"/>
</dbReference>
<comment type="similarity">
    <text evidence="4">Belongs to the methyltransferase superfamily.</text>
</comment>
<organism evidence="5 6">
    <name type="scientific">Citrus sinensis</name>
    <name type="common">Sweet orange</name>
    <name type="synonym">Citrus aurantium var. sinensis</name>
    <dbReference type="NCBI Taxonomy" id="2711"/>
    <lineage>
        <taxon>Eukaryota</taxon>
        <taxon>Viridiplantae</taxon>
        <taxon>Streptophyta</taxon>
        <taxon>Embryophyta</taxon>
        <taxon>Tracheophyta</taxon>
        <taxon>Spermatophyta</taxon>
        <taxon>Magnoliopsida</taxon>
        <taxon>eudicotyledons</taxon>
        <taxon>Gunneridae</taxon>
        <taxon>Pentapetalae</taxon>
        <taxon>rosids</taxon>
        <taxon>malvids</taxon>
        <taxon>Sapindales</taxon>
        <taxon>Rutaceae</taxon>
        <taxon>Aurantioideae</taxon>
        <taxon>Citrus</taxon>
    </lineage>
</organism>
<reference evidence="5 6" key="1">
    <citation type="submission" date="2014-04" db="EMBL/GenBank/DDBJ databases">
        <authorList>
            <consortium name="International Citrus Genome Consortium"/>
            <person name="Gmitter F."/>
            <person name="Chen C."/>
            <person name="Farmerie W."/>
            <person name="Harkins T."/>
            <person name="Desany B."/>
            <person name="Mohiuddin M."/>
            <person name="Kodira C."/>
            <person name="Borodovsky M."/>
            <person name="Lomsadze A."/>
            <person name="Burns P."/>
            <person name="Jenkins J."/>
            <person name="Prochnik S."/>
            <person name="Shu S."/>
            <person name="Chapman J."/>
            <person name="Pitluck S."/>
            <person name="Schmutz J."/>
            <person name="Rokhsar D."/>
        </authorList>
    </citation>
    <scope>NUCLEOTIDE SEQUENCE</scope>
</reference>
<protein>
    <recommendedName>
        <fullName evidence="4">Methyltransferase</fullName>
        <ecNumber evidence="4">2.1.1.-</ecNumber>
    </recommendedName>
</protein>
<evidence type="ECO:0000313" key="5">
    <source>
        <dbReference type="EMBL" id="KDO80450.1"/>
    </source>
</evidence>
<dbReference type="PANTHER" id="PTHR10108">
    <property type="entry name" value="SAM-DEPENDENT METHYLTRANSFERASE"/>
    <property type="match status" value="1"/>
</dbReference>